<organism evidence="2 3">
    <name type="scientific">Salix purpurea</name>
    <name type="common">Purple osier willow</name>
    <dbReference type="NCBI Taxonomy" id="77065"/>
    <lineage>
        <taxon>Eukaryota</taxon>
        <taxon>Viridiplantae</taxon>
        <taxon>Streptophyta</taxon>
        <taxon>Embryophyta</taxon>
        <taxon>Tracheophyta</taxon>
        <taxon>Spermatophyta</taxon>
        <taxon>Magnoliopsida</taxon>
        <taxon>eudicotyledons</taxon>
        <taxon>Gunneridae</taxon>
        <taxon>Pentapetalae</taxon>
        <taxon>rosids</taxon>
        <taxon>fabids</taxon>
        <taxon>Malpighiales</taxon>
        <taxon>Salicaceae</taxon>
        <taxon>Saliceae</taxon>
        <taxon>Salix</taxon>
    </lineage>
</organism>
<keyword evidence="1" id="KW-0472">Membrane</keyword>
<evidence type="ECO:0000256" key="1">
    <source>
        <dbReference type="SAM" id="Phobius"/>
    </source>
</evidence>
<reference evidence="2" key="2">
    <citation type="journal article" date="2023" name="Int. J. Mol. Sci.">
        <title>De Novo Assembly and Annotation of 11 Diverse Shrub Willow (Salix) Genomes Reveals Novel Gene Organization in Sex-Linked Regions.</title>
        <authorList>
            <person name="Hyden B."/>
            <person name="Feng K."/>
            <person name="Yates T.B."/>
            <person name="Jawdy S."/>
            <person name="Cereghino C."/>
            <person name="Smart L.B."/>
            <person name="Muchero W."/>
        </authorList>
    </citation>
    <scope>NUCLEOTIDE SEQUENCE</scope>
    <source>
        <tissue evidence="2">Shoot tip</tissue>
    </source>
</reference>
<sequence>MLWYYSFSNEGQFRNQIVTTNKDVRLLVNMKALYIFYFLELFSLYCPSYQISITYNGYRFLLQSCLLRIPLLDSHLVLPK</sequence>
<accession>A0A9Q1AH05</accession>
<name>A0A9Q1AH05_SALPP</name>
<evidence type="ECO:0000313" key="3">
    <source>
        <dbReference type="Proteomes" id="UP001151532"/>
    </source>
</evidence>
<keyword evidence="1" id="KW-1133">Transmembrane helix</keyword>
<dbReference type="Proteomes" id="UP001151532">
    <property type="component" value="Chromosome 11"/>
</dbReference>
<proteinExistence type="predicted"/>
<protein>
    <submittedName>
        <fullName evidence="2">Uncharacterized protein</fullName>
    </submittedName>
</protein>
<keyword evidence="3" id="KW-1185">Reference proteome</keyword>
<feature type="transmembrane region" description="Helical" evidence="1">
    <location>
        <begin position="34"/>
        <end position="58"/>
    </location>
</feature>
<evidence type="ECO:0000313" key="2">
    <source>
        <dbReference type="EMBL" id="KAJ6770847.1"/>
    </source>
</evidence>
<reference evidence="2" key="1">
    <citation type="submission" date="2022-11" db="EMBL/GenBank/DDBJ databases">
        <authorList>
            <person name="Hyden B.L."/>
            <person name="Feng K."/>
            <person name="Yates T."/>
            <person name="Jawdy S."/>
            <person name="Smart L.B."/>
            <person name="Muchero W."/>
        </authorList>
    </citation>
    <scope>NUCLEOTIDE SEQUENCE</scope>
    <source>
        <tissue evidence="2">Shoot tip</tissue>
    </source>
</reference>
<dbReference type="AlphaFoldDB" id="A0A9Q1AH05"/>
<gene>
    <name evidence="2" type="ORF">OIU79_021483</name>
</gene>
<keyword evidence="1" id="KW-0812">Transmembrane</keyword>
<comment type="caution">
    <text evidence="2">The sequence shown here is derived from an EMBL/GenBank/DDBJ whole genome shotgun (WGS) entry which is preliminary data.</text>
</comment>
<dbReference type="EMBL" id="JAPFFK010000003">
    <property type="protein sequence ID" value="KAJ6770847.1"/>
    <property type="molecule type" value="Genomic_DNA"/>
</dbReference>